<feature type="domain" description="DUF6604" evidence="2">
    <location>
        <begin position="25"/>
        <end position="281"/>
    </location>
</feature>
<keyword evidence="4" id="KW-1185">Reference proteome</keyword>
<reference evidence="3" key="1">
    <citation type="submission" date="2023-04" db="EMBL/GenBank/DDBJ databases">
        <title>Black Yeasts Isolated from many extreme environments.</title>
        <authorList>
            <person name="Coleine C."/>
            <person name="Stajich J.E."/>
            <person name="Selbmann L."/>
        </authorList>
    </citation>
    <scope>NUCLEOTIDE SEQUENCE</scope>
    <source>
        <strain evidence="3">CCFEE 5312</strain>
    </source>
</reference>
<dbReference type="Pfam" id="PF20253">
    <property type="entry name" value="DUF6604"/>
    <property type="match status" value="1"/>
</dbReference>
<dbReference type="Proteomes" id="UP001271007">
    <property type="component" value="Unassembled WGS sequence"/>
</dbReference>
<proteinExistence type="predicted"/>
<protein>
    <recommendedName>
        <fullName evidence="2">DUF6604 domain-containing protein</fullName>
    </recommendedName>
</protein>
<evidence type="ECO:0000313" key="4">
    <source>
        <dbReference type="Proteomes" id="UP001271007"/>
    </source>
</evidence>
<name>A0AAJ0GIT0_9PEZI</name>
<gene>
    <name evidence="3" type="ORF">LTR09_001456</name>
</gene>
<dbReference type="InterPro" id="IPR046539">
    <property type="entry name" value="DUF6604"/>
</dbReference>
<accession>A0AAJ0GIT0</accession>
<comment type="caution">
    <text evidence="3">The sequence shown here is derived from an EMBL/GenBank/DDBJ whole genome shotgun (WGS) entry which is preliminary data.</text>
</comment>
<feature type="region of interest" description="Disordered" evidence="1">
    <location>
        <begin position="166"/>
        <end position="214"/>
    </location>
</feature>
<dbReference type="EMBL" id="JAWDJX010000002">
    <property type="protein sequence ID" value="KAK3058378.1"/>
    <property type="molecule type" value="Genomic_DNA"/>
</dbReference>
<evidence type="ECO:0000259" key="2">
    <source>
        <dbReference type="Pfam" id="PF20253"/>
    </source>
</evidence>
<evidence type="ECO:0000256" key="1">
    <source>
        <dbReference type="SAM" id="MobiDB-lite"/>
    </source>
</evidence>
<sequence>MASSSRNYGQGSRAMPLTVQGRYLRYKAGTRKTREFLIATAARCGDLATILPRFNARFLKRLQLFSKNQLSENLRTDELVSMAKAIANSAISVEIPESILRVLREAITLREGYAAWYSAQRGGSELQRANESHRHFIEALRQVLELLTSARVRSAATVVPSKAGAGSRACQTARARPQDATDLMSDTPADSQLNQTTSPSSDAELEATNDPLVPPNASVKLEKKIADPGFAFWCHLKDMNDVCEEVHNTWLAYKRGEITFYVASTTMSTAGGLLRTADAEFSATTSMKSTDWRDVLKHQGLTFFTRGNTVWLCPEDDIAAATADAAPGGSTKMSIELLHPIAAVCLLTYMQDSANHNEHQESLSGIKKKMPMPTAMHHFNELSERLWDMTPCLRDFAQLTSTDSAILDEFVQTLLEIQAEQRISMSAVYICQMYLNLYDVLGDDIGLGMSELRKAHSRHSKTAEAVASIRPAPLHRTVQNNIARQDVDAAFHWTDWLDENFELLATAWKTGPKPAHGAAVRPVLRPRPGRLPYIVEYAFPTQAGVLLTHITARMHQVGTLHANLPSAFR</sequence>
<organism evidence="3 4">
    <name type="scientific">Extremus antarcticus</name>
    <dbReference type="NCBI Taxonomy" id="702011"/>
    <lineage>
        <taxon>Eukaryota</taxon>
        <taxon>Fungi</taxon>
        <taxon>Dikarya</taxon>
        <taxon>Ascomycota</taxon>
        <taxon>Pezizomycotina</taxon>
        <taxon>Dothideomycetes</taxon>
        <taxon>Dothideomycetidae</taxon>
        <taxon>Mycosphaerellales</taxon>
        <taxon>Extremaceae</taxon>
        <taxon>Extremus</taxon>
    </lineage>
</organism>
<evidence type="ECO:0000313" key="3">
    <source>
        <dbReference type="EMBL" id="KAK3058378.1"/>
    </source>
</evidence>
<dbReference type="PANTHER" id="PTHR38795">
    <property type="entry name" value="DUF6604 DOMAIN-CONTAINING PROTEIN"/>
    <property type="match status" value="1"/>
</dbReference>
<feature type="compositionally biased region" description="Polar residues" evidence="1">
    <location>
        <begin position="188"/>
        <end position="201"/>
    </location>
</feature>
<dbReference type="AlphaFoldDB" id="A0AAJ0GIT0"/>
<dbReference type="PANTHER" id="PTHR38795:SF1">
    <property type="entry name" value="DUF6604 DOMAIN-CONTAINING PROTEIN"/>
    <property type="match status" value="1"/>
</dbReference>